<comment type="similarity">
    <text evidence="1">Belongs to the universal ribosomal protein uL10 family.</text>
</comment>
<dbReference type="InterPro" id="IPR001790">
    <property type="entry name" value="Ribosomal_uL10"/>
</dbReference>
<evidence type="ECO:0000313" key="6">
    <source>
        <dbReference type="Ensembl" id="ENSPNYP00000001015.1"/>
    </source>
</evidence>
<dbReference type="PANTHER" id="PTHR11560">
    <property type="entry name" value="39S RIBOSOMAL PROTEIN L10, MITOCHONDRIAL"/>
    <property type="match status" value="1"/>
</dbReference>
<dbReference type="SUPFAM" id="SSF160369">
    <property type="entry name" value="Ribosomal protein L10-like"/>
    <property type="match status" value="1"/>
</dbReference>
<gene>
    <name evidence="8" type="primary">mrpl10</name>
</gene>
<evidence type="ECO:0000313" key="7">
    <source>
        <dbReference type="Proteomes" id="UP000695023"/>
    </source>
</evidence>
<dbReference type="AlphaFoldDB" id="A0A3B4ESJ6"/>
<reference evidence="8" key="2">
    <citation type="submission" date="2025-04" db="UniProtKB">
        <authorList>
            <consortium name="RefSeq"/>
        </authorList>
    </citation>
    <scope>IDENTIFICATION</scope>
</reference>
<dbReference type="GO" id="GO:0005840">
    <property type="term" value="C:ribosome"/>
    <property type="evidence" value="ECO:0007669"/>
    <property type="project" value="UniProtKB-KW"/>
</dbReference>
<dbReference type="GO" id="GO:1990904">
    <property type="term" value="C:ribonucleoprotein complex"/>
    <property type="evidence" value="ECO:0007669"/>
    <property type="project" value="UniProtKB-KW"/>
</dbReference>
<evidence type="ECO:0000256" key="4">
    <source>
        <dbReference type="ARBA" id="ARBA00035707"/>
    </source>
</evidence>
<dbReference type="InterPro" id="IPR043141">
    <property type="entry name" value="Ribosomal_uL10-like_sf"/>
</dbReference>
<dbReference type="GeneTree" id="ENSGT00390000000603"/>
<evidence type="ECO:0000256" key="3">
    <source>
        <dbReference type="ARBA" id="ARBA00023274"/>
    </source>
</evidence>
<evidence type="ECO:0000256" key="5">
    <source>
        <dbReference type="ARBA" id="ARBA00035716"/>
    </source>
</evidence>
<organism evidence="6">
    <name type="scientific">Pundamilia nyererei</name>
    <dbReference type="NCBI Taxonomy" id="303518"/>
    <lineage>
        <taxon>Eukaryota</taxon>
        <taxon>Metazoa</taxon>
        <taxon>Chordata</taxon>
        <taxon>Craniata</taxon>
        <taxon>Vertebrata</taxon>
        <taxon>Euteleostomi</taxon>
        <taxon>Actinopterygii</taxon>
        <taxon>Neopterygii</taxon>
        <taxon>Teleostei</taxon>
        <taxon>Neoteleostei</taxon>
        <taxon>Acanthomorphata</taxon>
        <taxon>Ovalentaria</taxon>
        <taxon>Cichlomorphae</taxon>
        <taxon>Cichliformes</taxon>
        <taxon>Cichlidae</taxon>
        <taxon>African cichlids</taxon>
        <taxon>Pseudocrenilabrinae</taxon>
        <taxon>Haplochromini</taxon>
        <taxon>Pundamilia</taxon>
    </lineage>
</organism>
<dbReference type="InterPro" id="IPR047865">
    <property type="entry name" value="Ribosomal_uL10_bac_type"/>
</dbReference>
<protein>
    <recommendedName>
        <fullName evidence="4">Large ribosomal subunit protein uL10m</fullName>
    </recommendedName>
    <alternativeName>
        <fullName evidence="5">39S ribosomal protein L10, mitochondrial</fullName>
    </alternativeName>
</protein>
<keyword evidence="2 8" id="KW-0689">Ribosomal protein</keyword>
<reference evidence="6" key="1">
    <citation type="submission" date="2023-09" db="UniProtKB">
        <authorList>
            <consortium name="Ensembl"/>
        </authorList>
    </citation>
    <scope>IDENTIFICATION</scope>
</reference>
<keyword evidence="3" id="KW-0687">Ribonucleoprotein</keyword>
<evidence type="ECO:0000313" key="8">
    <source>
        <dbReference type="RefSeq" id="XP_005725860.1"/>
    </source>
</evidence>
<dbReference type="Pfam" id="PF00466">
    <property type="entry name" value="Ribosomal_L10"/>
    <property type="match status" value="1"/>
</dbReference>
<name>A0A3B4ESJ6_9CICH</name>
<dbReference type="CDD" id="cd05797">
    <property type="entry name" value="Ribosomal_L10"/>
    <property type="match status" value="1"/>
</dbReference>
<sequence>MAATLCSKLLPKQGWLPLTQSIRHGSKAVTRHRKPLHIQKQKLLAVTQYIPPAREFPPGAYPSQTKHVQEDNDLTLLMKRELKKLFEDCKMIAVVQNSSSSAEDMMTLRHRLYKHNITVKFFPNKVVRSFLSDSIYCNMGLLFVGPTVMFVSKEPKVKEMLTTLRGSPQMTLLGACIDNTLLSAQGIVSLSKLPSMTVIQGEVVSGLSMLTSHTAYLLQRHPAHLSQLLQQYIKQQTSDGSAEAAPKAEEAT</sequence>
<dbReference type="OrthoDB" id="360689at2759"/>
<dbReference type="Ensembl" id="ENSPNYT00000001033.1">
    <property type="protein sequence ID" value="ENSPNYP00000001015.1"/>
    <property type="gene ID" value="ENSPNYG00000000847.1"/>
</dbReference>
<keyword evidence="7" id="KW-1185">Reference proteome</keyword>
<evidence type="ECO:0000256" key="2">
    <source>
        <dbReference type="ARBA" id="ARBA00022980"/>
    </source>
</evidence>
<dbReference type="CTD" id="124995"/>
<dbReference type="GeneID" id="102206916"/>
<accession>A0A3B4ESJ6</accession>
<proteinExistence type="inferred from homology"/>
<dbReference type="RefSeq" id="XP_005725860.1">
    <property type="nucleotide sequence ID" value="XM_005725803.1"/>
</dbReference>
<dbReference type="Proteomes" id="UP000695023">
    <property type="component" value="Unplaced"/>
</dbReference>
<dbReference type="STRING" id="303518.ENSPNYP00000001015"/>
<dbReference type="Gene3D" id="3.30.70.1730">
    <property type="match status" value="1"/>
</dbReference>
<evidence type="ECO:0000256" key="1">
    <source>
        <dbReference type="ARBA" id="ARBA00008889"/>
    </source>
</evidence>